<evidence type="ECO:0000256" key="3">
    <source>
        <dbReference type="PROSITE-ProRule" id="PRU00284"/>
    </source>
</evidence>
<gene>
    <name evidence="6" type="ORF">KME65_18960</name>
</gene>
<comment type="subcellular location">
    <subcellularLocation>
        <location evidence="1">Membrane</location>
    </subcellularLocation>
</comment>
<evidence type="ECO:0000256" key="4">
    <source>
        <dbReference type="SAM" id="Coils"/>
    </source>
</evidence>
<dbReference type="Gene3D" id="1.20.120.30">
    <property type="entry name" value="Aspartate receptor, ligand-binding domain"/>
    <property type="match status" value="1"/>
</dbReference>
<dbReference type="InterPro" id="IPR025991">
    <property type="entry name" value="Chemoreceptor_zinc-bind_dom"/>
</dbReference>
<dbReference type="Pfam" id="PF00015">
    <property type="entry name" value="MCPsignal"/>
    <property type="match status" value="1"/>
</dbReference>
<reference evidence="6 7" key="1">
    <citation type="submission" date="2021-05" db="EMBL/GenBank/DDBJ databases">
        <title>Genetic and Functional Diversity in Clade A Lucinid endosymbionts from the Bahamas.</title>
        <authorList>
            <person name="Giani N.M."/>
            <person name="Engel A.S."/>
            <person name="Campbell B.J."/>
        </authorList>
    </citation>
    <scope>NUCLEOTIDE SEQUENCE [LARGE SCALE GENOMIC DNA]</scope>
    <source>
        <strain evidence="6">LUC16012Gg_MoonRockCtena</strain>
    </source>
</reference>
<dbReference type="PROSITE" id="PS50111">
    <property type="entry name" value="CHEMOTAXIS_TRANSDUC_2"/>
    <property type="match status" value="1"/>
</dbReference>
<keyword evidence="4" id="KW-0175">Coiled coil</keyword>
<protein>
    <submittedName>
        <fullName evidence="6">CZB domain-containing protein</fullName>
    </submittedName>
</protein>
<name>A0A944ME80_9GAMM</name>
<evidence type="ECO:0000256" key="1">
    <source>
        <dbReference type="ARBA" id="ARBA00004370"/>
    </source>
</evidence>
<dbReference type="PANTHER" id="PTHR32089">
    <property type="entry name" value="METHYL-ACCEPTING CHEMOTAXIS PROTEIN MCPB"/>
    <property type="match status" value="1"/>
</dbReference>
<sequence length="381" mass="42133">MLKLFNQKQLSALKQELSETKTELEAKTEQIRTLQETNNELSQKAEDALRELRLQQQLLVNFNTLSDSFSELQHSMMHAASNMREEKTNAIRSSEISTQAIASVEVMNDEIESVGEISKESSESVDKLATIAGNISNFVSIIQGISEQTNLLALNAAIEAARAGDMGRGFAVVADEVRSLAGHTRDATTEIASLVETITMETGKSKETMSSMRDVTTSFQDQVEQSIKTIKQQFDLSKSMEMVISSTALRTFVELAKFDHLIFKFGIYKAFLGLAELPADSLADHRSCRLGQWYYSGEGVSCFSKLPGYREIEPPHQQVHKHGKQALMSLENGDKEASIDNIAMMEEASMQVITNLERLAHAGESNAHILCTDESGSDVPQ</sequence>
<comment type="caution">
    <text evidence="6">The sequence shown here is derived from an EMBL/GenBank/DDBJ whole genome shotgun (WGS) entry which is preliminary data.</text>
</comment>
<feature type="coiled-coil region" evidence="4">
    <location>
        <begin position="7"/>
        <end position="58"/>
    </location>
</feature>
<evidence type="ECO:0000313" key="7">
    <source>
        <dbReference type="Proteomes" id="UP000770889"/>
    </source>
</evidence>
<organism evidence="6 7">
    <name type="scientific">Candidatus Thiodiazotropha taylori</name>
    <dbReference type="NCBI Taxonomy" id="2792791"/>
    <lineage>
        <taxon>Bacteria</taxon>
        <taxon>Pseudomonadati</taxon>
        <taxon>Pseudomonadota</taxon>
        <taxon>Gammaproteobacteria</taxon>
        <taxon>Chromatiales</taxon>
        <taxon>Sedimenticolaceae</taxon>
        <taxon>Candidatus Thiodiazotropha</taxon>
    </lineage>
</organism>
<dbReference type="GO" id="GO:0006935">
    <property type="term" value="P:chemotaxis"/>
    <property type="evidence" value="ECO:0007669"/>
    <property type="project" value="UniProtKB-ARBA"/>
</dbReference>
<dbReference type="Pfam" id="PF13682">
    <property type="entry name" value="CZB"/>
    <property type="match status" value="1"/>
</dbReference>
<feature type="domain" description="Methyl-accepting transducer" evidence="5">
    <location>
        <begin position="61"/>
        <end position="254"/>
    </location>
</feature>
<dbReference type="PANTHER" id="PTHR32089:SF112">
    <property type="entry name" value="LYSOZYME-LIKE PROTEIN-RELATED"/>
    <property type="match status" value="1"/>
</dbReference>
<dbReference type="SMART" id="SM00283">
    <property type="entry name" value="MA"/>
    <property type="match status" value="1"/>
</dbReference>
<dbReference type="AlphaFoldDB" id="A0A944ME80"/>
<dbReference type="InterPro" id="IPR004089">
    <property type="entry name" value="MCPsignal_dom"/>
</dbReference>
<proteinExistence type="predicted"/>
<dbReference type="Gene3D" id="1.10.287.950">
    <property type="entry name" value="Methyl-accepting chemotaxis protein"/>
    <property type="match status" value="1"/>
</dbReference>
<evidence type="ECO:0000313" key="6">
    <source>
        <dbReference type="EMBL" id="MBT2991044.1"/>
    </source>
</evidence>
<dbReference type="GO" id="GO:0016020">
    <property type="term" value="C:membrane"/>
    <property type="evidence" value="ECO:0007669"/>
    <property type="project" value="UniProtKB-SubCell"/>
</dbReference>
<dbReference type="Proteomes" id="UP000770889">
    <property type="component" value="Unassembled WGS sequence"/>
</dbReference>
<dbReference type="SUPFAM" id="SSF58104">
    <property type="entry name" value="Methyl-accepting chemotaxis protein (MCP) signaling domain"/>
    <property type="match status" value="1"/>
</dbReference>
<keyword evidence="2 3" id="KW-0807">Transducer</keyword>
<dbReference type="GO" id="GO:0007165">
    <property type="term" value="P:signal transduction"/>
    <property type="evidence" value="ECO:0007669"/>
    <property type="project" value="UniProtKB-KW"/>
</dbReference>
<accession>A0A944ME80</accession>
<evidence type="ECO:0000256" key="2">
    <source>
        <dbReference type="ARBA" id="ARBA00023224"/>
    </source>
</evidence>
<dbReference type="EMBL" id="JAHHGM010000026">
    <property type="protein sequence ID" value="MBT2991044.1"/>
    <property type="molecule type" value="Genomic_DNA"/>
</dbReference>
<evidence type="ECO:0000259" key="5">
    <source>
        <dbReference type="PROSITE" id="PS50111"/>
    </source>
</evidence>